<accession>U3GUJ4</accession>
<dbReference type="InterPro" id="IPR011701">
    <property type="entry name" value="MFS"/>
</dbReference>
<dbReference type="SUPFAM" id="SSF103473">
    <property type="entry name" value="MFS general substrate transporter"/>
    <property type="match status" value="1"/>
</dbReference>
<feature type="transmembrane region" description="Helical" evidence="9">
    <location>
        <begin position="151"/>
        <end position="173"/>
    </location>
</feature>
<evidence type="ECO:0000256" key="5">
    <source>
        <dbReference type="ARBA" id="ARBA00022475"/>
    </source>
</evidence>
<feature type="transmembrane region" description="Helical" evidence="9">
    <location>
        <begin position="123"/>
        <end position="145"/>
    </location>
</feature>
<keyword evidence="8 9" id="KW-0472">Membrane</keyword>
<dbReference type="InterPro" id="IPR001958">
    <property type="entry name" value="Tet-R_TetA/multi-R_MdtG-like"/>
</dbReference>
<evidence type="ECO:0000256" key="6">
    <source>
        <dbReference type="ARBA" id="ARBA00022692"/>
    </source>
</evidence>
<dbReference type="PANTHER" id="PTHR23502">
    <property type="entry name" value="MAJOR FACILITATOR SUPERFAMILY"/>
    <property type="match status" value="1"/>
</dbReference>
<keyword evidence="7 9" id="KW-1133">Transmembrane helix</keyword>
<keyword evidence="6 9" id="KW-0812">Transmembrane</keyword>
<dbReference type="GO" id="GO:0005886">
    <property type="term" value="C:plasma membrane"/>
    <property type="evidence" value="ECO:0007669"/>
    <property type="project" value="UniProtKB-SubCell"/>
</dbReference>
<feature type="domain" description="Major facilitator superfamily (MFS) profile" evidence="10">
    <location>
        <begin position="1"/>
        <end position="383"/>
    </location>
</feature>
<dbReference type="KEGG" id="caz:CARG_04380"/>
<dbReference type="PANTHER" id="PTHR23502:SF132">
    <property type="entry name" value="POLYAMINE TRANSPORTER 2-RELATED"/>
    <property type="match status" value="1"/>
</dbReference>
<feature type="transmembrane region" description="Helical" evidence="9">
    <location>
        <begin position="65"/>
        <end position="84"/>
    </location>
</feature>
<feature type="transmembrane region" description="Helical" evidence="9">
    <location>
        <begin position="34"/>
        <end position="53"/>
    </location>
</feature>
<organism evidence="11 12">
    <name type="scientific">Corynebacterium argentoratense DSM 44202</name>
    <dbReference type="NCBI Taxonomy" id="1348662"/>
    <lineage>
        <taxon>Bacteria</taxon>
        <taxon>Bacillati</taxon>
        <taxon>Actinomycetota</taxon>
        <taxon>Actinomycetes</taxon>
        <taxon>Mycobacteriales</taxon>
        <taxon>Corynebacteriaceae</taxon>
        <taxon>Corynebacterium</taxon>
    </lineage>
</organism>
<dbReference type="AlphaFoldDB" id="U3GUJ4"/>
<comment type="similarity">
    <text evidence="3">Belongs to the major facilitator superfamily. TCR/Tet family.</text>
</comment>
<reference evidence="11 12" key="1">
    <citation type="journal article" date="2013" name="Genome Announc.">
        <title>Whole-Genome Sequence of the Clinical Strain Corynebacterium argentoratense DSM 44202, Isolated from a Human Throat Specimen.</title>
        <authorList>
            <person name="Bomholt C."/>
            <person name="Glaub A."/>
            <person name="Gravermann K."/>
            <person name="Albersmeier A."/>
            <person name="Brinkrolf K."/>
            <person name="Ruckert C."/>
            <person name="Tauch A."/>
        </authorList>
    </citation>
    <scope>NUCLEOTIDE SEQUENCE [LARGE SCALE GENOMIC DNA]</scope>
    <source>
        <strain evidence="11">DSM 44202</strain>
    </source>
</reference>
<evidence type="ECO:0000256" key="8">
    <source>
        <dbReference type="ARBA" id="ARBA00023136"/>
    </source>
</evidence>
<evidence type="ECO:0000259" key="10">
    <source>
        <dbReference type="PROSITE" id="PS50850"/>
    </source>
</evidence>
<evidence type="ECO:0000256" key="3">
    <source>
        <dbReference type="ARBA" id="ARBA00007520"/>
    </source>
</evidence>
<dbReference type="InterPro" id="IPR036259">
    <property type="entry name" value="MFS_trans_sf"/>
</dbReference>
<feature type="transmembrane region" description="Helical" evidence="9">
    <location>
        <begin position="355"/>
        <end position="378"/>
    </location>
</feature>
<comment type="subcellular location">
    <subcellularLocation>
        <location evidence="1">Cell membrane</location>
        <topology evidence="1">Multi-pass membrane protein</topology>
    </subcellularLocation>
</comment>
<evidence type="ECO:0000256" key="7">
    <source>
        <dbReference type="ARBA" id="ARBA00022989"/>
    </source>
</evidence>
<dbReference type="Proteomes" id="UP000016943">
    <property type="component" value="Chromosome"/>
</dbReference>
<name>U3GUJ4_9CORY</name>
<feature type="transmembrane region" description="Helical" evidence="9">
    <location>
        <begin position="237"/>
        <end position="257"/>
    </location>
</feature>
<feature type="transmembrane region" description="Helical" evidence="9">
    <location>
        <begin position="194"/>
        <end position="217"/>
    </location>
</feature>
<evidence type="ECO:0000256" key="2">
    <source>
        <dbReference type="ARBA" id="ARBA00006236"/>
    </source>
</evidence>
<keyword evidence="12" id="KW-1185">Reference proteome</keyword>
<comment type="similarity">
    <text evidence="2">Belongs to the major facilitator superfamily. Bcr/CmlA family.</text>
</comment>
<gene>
    <name evidence="11" type="ORF">CARG_04380</name>
</gene>
<feature type="transmembrane region" description="Helical" evidence="9">
    <location>
        <begin position="297"/>
        <end position="317"/>
    </location>
</feature>
<evidence type="ECO:0000313" key="11">
    <source>
        <dbReference type="EMBL" id="AGU15019.1"/>
    </source>
</evidence>
<keyword evidence="4" id="KW-0813">Transport</keyword>
<dbReference type="STRING" id="1348662.CARG_04380"/>
<proteinExistence type="inferred from homology"/>
<dbReference type="eggNOG" id="COG2814">
    <property type="taxonomic scope" value="Bacteria"/>
</dbReference>
<protein>
    <recommendedName>
        <fullName evidence="10">Major facilitator superfamily (MFS) profile domain-containing protein</fullName>
    </recommendedName>
</protein>
<dbReference type="InterPro" id="IPR005829">
    <property type="entry name" value="Sugar_transporter_CS"/>
</dbReference>
<dbReference type="PROSITE" id="PS00216">
    <property type="entry name" value="SUGAR_TRANSPORT_1"/>
    <property type="match status" value="1"/>
</dbReference>
<dbReference type="PATRIC" id="fig|1348662.3.peg.861"/>
<feature type="transmembrane region" description="Helical" evidence="9">
    <location>
        <begin position="90"/>
        <end position="111"/>
    </location>
</feature>
<sequence length="383" mass="39405">MLLSLTLLAATGPFAIDMYLPTFPAIADDLRTTAVPYTLSGFMMAMGFGQLFIGPLSDRLGRRTLLLSGAALSVFASILCALAPTITVLIGGRILLGIGSGACVVIARSVIADITHGSEAARAFSIMMTIQGLAPVIAPVAGGLLATHGGWRGVFIALTFINALQLLAAILFVPETLTPERREQEPITTTITRMVGLLKIPAFTTVTLSFAFGLGTLFSYISASPFVFQDQLGMSQLAYSLLFGVNSFGLVIGSGLNARLLRAHSPQQLLLRASLVLVAASVLLLCCALAQPSLWTLAPTVFIVVTTLGFILGNSAALGQSAAAPRTGAGAALMGFAQFMVAGLVSPLTTVGSSAAVAMGACASACACIVACGSWLGCRRSTA</sequence>
<keyword evidence="5" id="KW-1003">Cell membrane</keyword>
<dbReference type="InterPro" id="IPR004812">
    <property type="entry name" value="Efflux_drug-R_Bcr/CmlA"/>
</dbReference>
<dbReference type="EMBL" id="CP006365">
    <property type="protein sequence ID" value="AGU15019.1"/>
    <property type="molecule type" value="Genomic_DNA"/>
</dbReference>
<evidence type="ECO:0000256" key="4">
    <source>
        <dbReference type="ARBA" id="ARBA00022448"/>
    </source>
</evidence>
<feature type="transmembrane region" description="Helical" evidence="9">
    <location>
        <begin position="269"/>
        <end position="291"/>
    </location>
</feature>
<feature type="transmembrane region" description="Helical" evidence="9">
    <location>
        <begin position="329"/>
        <end position="349"/>
    </location>
</feature>
<evidence type="ECO:0000256" key="1">
    <source>
        <dbReference type="ARBA" id="ARBA00004651"/>
    </source>
</evidence>
<evidence type="ECO:0000313" key="12">
    <source>
        <dbReference type="Proteomes" id="UP000016943"/>
    </source>
</evidence>
<evidence type="ECO:0000256" key="9">
    <source>
        <dbReference type="SAM" id="Phobius"/>
    </source>
</evidence>
<dbReference type="NCBIfam" id="TIGR00710">
    <property type="entry name" value="efflux_Bcr_CflA"/>
    <property type="match status" value="1"/>
</dbReference>
<dbReference type="InterPro" id="IPR020846">
    <property type="entry name" value="MFS_dom"/>
</dbReference>
<dbReference type="Pfam" id="PF07690">
    <property type="entry name" value="MFS_1"/>
    <property type="match status" value="1"/>
</dbReference>
<dbReference type="PRINTS" id="PR01035">
    <property type="entry name" value="TCRTETA"/>
</dbReference>
<dbReference type="PROSITE" id="PS50850">
    <property type="entry name" value="MFS"/>
    <property type="match status" value="1"/>
</dbReference>
<dbReference type="HOGENOM" id="CLU_001265_47_1_11"/>
<dbReference type="CDD" id="cd17320">
    <property type="entry name" value="MFS_MdfA_MDR_like"/>
    <property type="match status" value="1"/>
</dbReference>
<dbReference type="GO" id="GO:0042910">
    <property type="term" value="F:xenobiotic transmembrane transporter activity"/>
    <property type="evidence" value="ECO:0007669"/>
    <property type="project" value="InterPro"/>
</dbReference>
<dbReference type="Gene3D" id="1.20.1720.10">
    <property type="entry name" value="Multidrug resistance protein D"/>
    <property type="match status" value="1"/>
</dbReference>
<dbReference type="GO" id="GO:1990961">
    <property type="term" value="P:xenobiotic detoxification by transmembrane export across the plasma membrane"/>
    <property type="evidence" value="ECO:0007669"/>
    <property type="project" value="InterPro"/>
</dbReference>